<proteinExistence type="predicted"/>
<feature type="region of interest" description="Disordered" evidence="1">
    <location>
        <begin position="129"/>
        <end position="149"/>
    </location>
</feature>
<dbReference type="PROSITE" id="PS50943">
    <property type="entry name" value="HTH_CROC1"/>
    <property type="match status" value="1"/>
</dbReference>
<dbReference type="InterPro" id="IPR001387">
    <property type="entry name" value="Cro/C1-type_HTH"/>
</dbReference>
<dbReference type="SUPFAM" id="SSF47413">
    <property type="entry name" value="lambda repressor-like DNA-binding domains"/>
    <property type="match status" value="1"/>
</dbReference>
<feature type="domain" description="HTH cro/C1-type" evidence="2">
    <location>
        <begin position="37"/>
        <end position="93"/>
    </location>
</feature>
<sequence>MKDGDGHLEAHIGEPSPFVDMVVGPGESDNGRFGGLLERLRWKAGLSRADAATKLGFSSEYLRLMEVGKRTPALGQMRNVLSAYGAVGAVEEISPQGYRQDLLVFDPGDGDDGDPTVVEFTSRIREARRSALGGLPDDDSQQTAYERPAASRAAELGMVVSLLTRADDATLRKVRKFLETGSRQADPPP</sequence>
<dbReference type="Proteomes" id="UP001239522">
    <property type="component" value="Chromosome"/>
</dbReference>
<evidence type="ECO:0000256" key="1">
    <source>
        <dbReference type="SAM" id="MobiDB-lite"/>
    </source>
</evidence>
<reference evidence="3 4" key="1">
    <citation type="submission" date="2023-03" db="EMBL/GenBank/DDBJ databases">
        <title>Isolation and description of six Streptomyces strains from soil environments, able to metabolize different microbial glucans.</title>
        <authorList>
            <person name="Widen T."/>
            <person name="Larsbrink J."/>
        </authorList>
    </citation>
    <scope>NUCLEOTIDE SEQUENCE [LARGE SCALE GENOMIC DNA]</scope>
    <source>
        <strain evidence="3 4">Mut1</strain>
    </source>
</reference>
<dbReference type="Pfam" id="PF13560">
    <property type="entry name" value="HTH_31"/>
    <property type="match status" value="1"/>
</dbReference>
<organism evidence="3 4">
    <name type="scientific">Streptomyces castrisilvae</name>
    <dbReference type="NCBI Taxonomy" id="3033811"/>
    <lineage>
        <taxon>Bacteria</taxon>
        <taxon>Bacillati</taxon>
        <taxon>Actinomycetota</taxon>
        <taxon>Actinomycetes</taxon>
        <taxon>Kitasatosporales</taxon>
        <taxon>Streptomycetaceae</taxon>
        <taxon>Streptomyces</taxon>
    </lineage>
</organism>
<dbReference type="RefSeq" id="WP_306055797.1">
    <property type="nucleotide sequence ID" value="NZ_CP120997.1"/>
</dbReference>
<accession>A0ABY9HLB7</accession>
<evidence type="ECO:0000313" key="4">
    <source>
        <dbReference type="Proteomes" id="UP001239522"/>
    </source>
</evidence>
<protein>
    <submittedName>
        <fullName evidence="3">Helix-turn-helix transcriptional regulator</fullName>
    </submittedName>
</protein>
<evidence type="ECO:0000259" key="2">
    <source>
        <dbReference type="PROSITE" id="PS50943"/>
    </source>
</evidence>
<evidence type="ECO:0000313" key="3">
    <source>
        <dbReference type="EMBL" id="WLQ35149.1"/>
    </source>
</evidence>
<keyword evidence="4" id="KW-1185">Reference proteome</keyword>
<name>A0ABY9HLB7_9ACTN</name>
<dbReference type="InterPro" id="IPR010982">
    <property type="entry name" value="Lambda_DNA-bd_dom_sf"/>
</dbReference>
<dbReference type="Gene3D" id="1.10.260.40">
    <property type="entry name" value="lambda repressor-like DNA-binding domains"/>
    <property type="match status" value="1"/>
</dbReference>
<gene>
    <name evidence="3" type="ORF">P8A18_17660</name>
</gene>
<dbReference type="EMBL" id="CP120997">
    <property type="protein sequence ID" value="WLQ35149.1"/>
    <property type="molecule type" value="Genomic_DNA"/>
</dbReference>
<dbReference type="CDD" id="cd00093">
    <property type="entry name" value="HTH_XRE"/>
    <property type="match status" value="1"/>
</dbReference>